<accession>A0ABZ1ASD3</accession>
<organism evidence="2 3">
    <name type="scientific">Aromatoleum evansii</name>
    <name type="common">Azoarcus evansii</name>
    <dbReference type="NCBI Taxonomy" id="59406"/>
    <lineage>
        <taxon>Bacteria</taxon>
        <taxon>Pseudomonadati</taxon>
        <taxon>Pseudomonadota</taxon>
        <taxon>Betaproteobacteria</taxon>
        <taxon>Rhodocyclales</taxon>
        <taxon>Rhodocyclaceae</taxon>
        <taxon>Aromatoleum</taxon>
    </lineage>
</organism>
<protein>
    <submittedName>
        <fullName evidence="2">Uncharacterized protein</fullName>
    </submittedName>
</protein>
<evidence type="ECO:0000313" key="2">
    <source>
        <dbReference type="EMBL" id="WRL48335.1"/>
    </source>
</evidence>
<name>A0ABZ1ASD3_AROEV</name>
<keyword evidence="3" id="KW-1185">Reference proteome</keyword>
<evidence type="ECO:0000313" key="1">
    <source>
        <dbReference type="EMBL" id="WRL48265.1"/>
    </source>
</evidence>
<dbReference type="EMBL" id="CP141259">
    <property type="protein sequence ID" value="WRL48335.1"/>
    <property type="molecule type" value="Genomic_DNA"/>
</dbReference>
<proteinExistence type="predicted"/>
<dbReference type="Proteomes" id="UP001626593">
    <property type="component" value="Chromosome"/>
</dbReference>
<dbReference type="EMBL" id="CP141259">
    <property type="protein sequence ID" value="WRL48265.1"/>
    <property type="molecule type" value="Genomic_DNA"/>
</dbReference>
<sequence>MTAQIIFLADVRERRARVRCAITFDPVEIWRGWFGFWMGMR</sequence>
<gene>
    <name evidence="1" type="ORF">U5817_09530</name>
    <name evidence="2" type="ORF">U5817_09880</name>
</gene>
<reference evidence="2 3" key="1">
    <citation type="submission" date="2023-12" db="EMBL/GenBank/DDBJ databases">
        <title>A. evansii MAY27, complete genome.</title>
        <authorList>
            <person name="Wang Y."/>
        </authorList>
    </citation>
    <scope>NUCLEOTIDE SEQUENCE [LARGE SCALE GENOMIC DNA]</scope>
    <source>
        <strain evidence="2 3">MAY27</strain>
    </source>
</reference>
<dbReference type="RefSeq" id="WP_407280582.1">
    <property type="nucleotide sequence ID" value="NZ_CP141259.1"/>
</dbReference>
<evidence type="ECO:0000313" key="3">
    <source>
        <dbReference type="Proteomes" id="UP001626593"/>
    </source>
</evidence>